<dbReference type="GO" id="GO:0030170">
    <property type="term" value="F:pyridoxal phosphate binding"/>
    <property type="evidence" value="ECO:0007669"/>
    <property type="project" value="InterPro"/>
</dbReference>
<evidence type="ECO:0008006" key="8">
    <source>
        <dbReference type="Google" id="ProtNLM"/>
    </source>
</evidence>
<dbReference type="RefSeq" id="XP_040660133.1">
    <property type="nucleotide sequence ID" value="XM_040799250.1"/>
</dbReference>
<dbReference type="Pfam" id="PF01053">
    <property type="entry name" value="Cys_Met_Meta_PP"/>
    <property type="match status" value="1"/>
</dbReference>
<dbReference type="InterPro" id="IPR000277">
    <property type="entry name" value="Cys/Met-Metab_PyrdxlP-dep_enz"/>
</dbReference>
<dbReference type="InterPro" id="IPR015424">
    <property type="entry name" value="PyrdxlP-dep_Trfase"/>
</dbReference>
<sequence>MSAELGESLPPGDAHAVSVSLPRWRDTEGWASRDDAVLSKMKSGYPRFYVPHIVRELSSHLIQRAASNLTDVVGEDRAAAMLFPSERMAIACQRYLSKCGQGPAEESIKVLRFSLNGTVSLVPTAQPSDEMTCGNADVWAVLHPEMLASEAKAFWQHTGFGISSRFAQFWMEQASFLQQQHQLATGRERSDKGWSTLADEARTAALTIRQRIAGLCSTAQDKVETGNVFLYHSGMSAIAHTAWTLRALVKAEEERYRIAVFGFVYVDTFKVLSKIHGFDCTLYGHGSGADMDRLEEDLRSGLKIHSLYTEFPGNPLLISLDLDRVYELSRRYGFYVVVDDTIGTSVNLDLVPLCDVLCTSLTKMFSGGCNVMGGSVVVSPRSRHHGELKEALEARYEDTCFPLDTVVLERNSVDFEARVGVAGRNAAAMAEQLRRHRSVERVYYPKGSESQQFYDRRRREGAGYGYLLSIRFVAPAAAVAFHDALDVAKGPSLGTNFTLMCAYTLLAHYSELEWAARYGVIEHLVRISVGVEDEETLRTAVGKALAAADEHC</sequence>
<evidence type="ECO:0000256" key="1">
    <source>
        <dbReference type="ARBA" id="ARBA00001933"/>
    </source>
</evidence>
<keyword evidence="7" id="KW-1185">Reference proteome</keyword>
<gene>
    <name evidence="6" type="ORF">DCS_01919</name>
</gene>
<accession>A0A151GUN4</accession>
<dbReference type="InterPro" id="IPR015421">
    <property type="entry name" value="PyrdxlP-dep_Trfase_major"/>
</dbReference>
<comment type="cofactor">
    <cofactor evidence="1 5">
        <name>pyridoxal 5'-phosphate</name>
        <dbReference type="ChEBI" id="CHEBI:597326"/>
    </cofactor>
</comment>
<dbReference type="InterPro" id="IPR015422">
    <property type="entry name" value="PyrdxlP-dep_Trfase_small"/>
</dbReference>
<comment type="similarity">
    <text evidence="4">Belongs to the trans-sulfuration enzymes family. MET7 subfamily.</text>
</comment>
<proteinExistence type="inferred from homology"/>
<dbReference type="GeneID" id="63714562"/>
<dbReference type="InterPro" id="IPR051750">
    <property type="entry name" value="Trans-sulfuration_enzymes"/>
</dbReference>
<dbReference type="EMBL" id="LAYC01000001">
    <property type="protein sequence ID" value="KYK60781.1"/>
    <property type="molecule type" value="Genomic_DNA"/>
</dbReference>
<dbReference type="AlphaFoldDB" id="A0A151GUN4"/>
<evidence type="ECO:0000256" key="5">
    <source>
        <dbReference type="RuleBase" id="RU362118"/>
    </source>
</evidence>
<dbReference type="SUPFAM" id="SSF53383">
    <property type="entry name" value="PLP-dependent transferases"/>
    <property type="match status" value="1"/>
</dbReference>
<keyword evidence="2 5" id="KW-0663">Pyridoxal phosphate</keyword>
<protein>
    <recommendedName>
        <fullName evidence="8">Cystathionine gamma-synthase</fullName>
    </recommendedName>
</protein>
<dbReference type="PANTHER" id="PTHR42699">
    <property type="match status" value="1"/>
</dbReference>
<evidence type="ECO:0000256" key="3">
    <source>
        <dbReference type="ARBA" id="ARBA00034478"/>
    </source>
</evidence>
<evidence type="ECO:0000313" key="6">
    <source>
        <dbReference type="EMBL" id="KYK60781.1"/>
    </source>
</evidence>
<dbReference type="GO" id="GO:0019346">
    <property type="term" value="P:transsulfuration"/>
    <property type="evidence" value="ECO:0007669"/>
    <property type="project" value="InterPro"/>
</dbReference>
<dbReference type="Gene3D" id="3.90.1150.10">
    <property type="entry name" value="Aspartate Aminotransferase, domain 1"/>
    <property type="match status" value="1"/>
</dbReference>
<name>A0A151GUN4_DRECN</name>
<dbReference type="FunFam" id="3.90.1150.10:FF:000063">
    <property type="entry name" value="Probable cystathionine gamma-synthase"/>
    <property type="match status" value="1"/>
</dbReference>
<dbReference type="STRING" id="98403.A0A151GUN4"/>
<evidence type="ECO:0000256" key="2">
    <source>
        <dbReference type="ARBA" id="ARBA00022898"/>
    </source>
</evidence>
<organism evidence="6 7">
    <name type="scientific">Drechmeria coniospora</name>
    <name type="common">Nematophagous fungus</name>
    <name type="synonym">Meria coniospora</name>
    <dbReference type="NCBI Taxonomy" id="98403"/>
    <lineage>
        <taxon>Eukaryota</taxon>
        <taxon>Fungi</taxon>
        <taxon>Dikarya</taxon>
        <taxon>Ascomycota</taxon>
        <taxon>Pezizomycotina</taxon>
        <taxon>Sordariomycetes</taxon>
        <taxon>Hypocreomycetidae</taxon>
        <taxon>Hypocreales</taxon>
        <taxon>Ophiocordycipitaceae</taxon>
        <taxon>Drechmeria</taxon>
    </lineage>
</organism>
<reference evidence="6 7" key="1">
    <citation type="journal article" date="2016" name="Sci. Rep.">
        <title>Insights into Adaptations to a Near-Obligate Nematode Endoparasitic Lifestyle from the Finished Genome of Drechmeria coniospora.</title>
        <authorList>
            <person name="Zhang L."/>
            <person name="Zhou Z."/>
            <person name="Guo Q."/>
            <person name="Fokkens L."/>
            <person name="Miskei M."/>
            <person name="Pocsi I."/>
            <person name="Zhang W."/>
            <person name="Chen M."/>
            <person name="Wang L."/>
            <person name="Sun Y."/>
            <person name="Donzelli B.G."/>
            <person name="Gibson D.M."/>
            <person name="Nelson D.R."/>
            <person name="Luo J.G."/>
            <person name="Rep M."/>
            <person name="Liu H."/>
            <person name="Yang S."/>
            <person name="Wang J."/>
            <person name="Krasnoff S.B."/>
            <person name="Xu Y."/>
            <person name="Molnar I."/>
            <person name="Lin M."/>
        </authorList>
    </citation>
    <scope>NUCLEOTIDE SEQUENCE [LARGE SCALE GENOMIC DNA]</scope>
    <source>
        <strain evidence="6 7">ARSEF 6962</strain>
    </source>
</reference>
<dbReference type="Gene3D" id="3.40.640.10">
    <property type="entry name" value="Type I PLP-dependent aspartate aminotransferase-like (Major domain)"/>
    <property type="match status" value="1"/>
</dbReference>
<dbReference type="InParanoid" id="A0A151GUN4"/>
<dbReference type="PANTHER" id="PTHR42699:SF1">
    <property type="entry name" value="CYSTATHIONINE GAMMA-SYNTHASE-RELATED"/>
    <property type="match status" value="1"/>
</dbReference>
<comment type="caution">
    <text evidence="6">The sequence shown here is derived from an EMBL/GenBank/DDBJ whole genome shotgun (WGS) entry which is preliminary data.</text>
</comment>
<evidence type="ECO:0000313" key="7">
    <source>
        <dbReference type="Proteomes" id="UP000076580"/>
    </source>
</evidence>
<comment type="pathway">
    <text evidence="3">Amino-acid biosynthesis; L-methionine biosynthesis via de novo pathway.</text>
</comment>
<dbReference type="GO" id="GO:0003962">
    <property type="term" value="F:cystathionine gamma-synthase activity"/>
    <property type="evidence" value="ECO:0007669"/>
    <property type="project" value="TreeGrafter"/>
</dbReference>
<dbReference type="Proteomes" id="UP000076580">
    <property type="component" value="Chromosome 01"/>
</dbReference>
<evidence type="ECO:0000256" key="4">
    <source>
        <dbReference type="ARBA" id="ARBA00061376"/>
    </source>
</evidence>